<dbReference type="InterPro" id="IPR032675">
    <property type="entry name" value="LRR_dom_sf"/>
</dbReference>
<feature type="transmembrane region" description="Helical" evidence="4">
    <location>
        <begin position="291"/>
        <end position="311"/>
    </location>
</feature>
<dbReference type="PROSITE" id="PS51450">
    <property type="entry name" value="LRR"/>
    <property type="match status" value="1"/>
</dbReference>
<dbReference type="GO" id="GO:0005615">
    <property type="term" value="C:extracellular space"/>
    <property type="evidence" value="ECO:0007669"/>
    <property type="project" value="TreeGrafter"/>
</dbReference>
<dbReference type="SMART" id="SM00369">
    <property type="entry name" value="LRR_TYP"/>
    <property type="match status" value="4"/>
</dbReference>
<feature type="compositionally biased region" description="Basic and acidic residues" evidence="3">
    <location>
        <begin position="323"/>
        <end position="340"/>
    </location>
</feature>
<dbReference type="InterPro" id="IPR003591">
    <property type="entry name" value="Leu-rich_rpt_typical-subtyp"/>
</dbReference>
<evidence type="ECO:0000256" key="4">
    <source>
        <dbReference type="SAM" id="Phobius"/>
    </source>
</evidence>
<gene>
    <name evidence="7" type="primary">LOC113518434</name>
</gene>
<accession>A0A6J1X106</accession>
<dbReference type="PANTHER" id="PTHR45712:SF22">
    <property type="entry name" value="INSULIN-LIKE GROWTH FACTOR-BINDING PROTEIN COMPLEX ACID LABILE SUBUNIT"/>
    <property type="match status" value="1"/>
</dbReference>
<feature type="chain" id="PRO_5047394459" evidence="5">
    <location>
        <begin position="23"/>
        <end position="354"/>
    </location>
</feature>
<dbReference type="InterPro" id="IPR050333">
    <property type="entry name" value="SLRP"/>
</dbReference>
<keyword evidence="2" id="KW-0677">Repeat</keyword>
<keyword evidence="4" id="KW-1133">Transmembrane helix</keyword>
<proteinExistence type="predicted"/>
<keyword evidence="5" id="KW-0732">Signal</keyword>
<keyword evidence="1" id="KW-0433">Leucine-rich repeat</keyword>
<evidence type="ECO:0000313" key="7">
    <source>
        <dbReference type="RefSeq" id="XP_026759155.2"/>
    </source>
</evidence>
<keyword evidence="6" id="KW-1185">Reference proteome</keyword>
<dbReference type="RefSeq" id="XP_026759155.2">
    <property type="nucleotide sequence ID" value="XM_026903354.3"/>
</dbReference>
<dbReference type="GeneID" id="113518434"/>
<reference evidence="7" key="1">
    <citation type="submission" date="2025-08" db="UniProtKB">
        <authorList>
            <consortium name="RefSeq"/>
        </authorList>
    </citation>
    <scope>IDENTIFICATION</scope>
    <source>
        <tissue evidence="7">Whole larvae</tissue>
    </source>
</reference>
<evidence type="ECO:0000256" key="5">
    <source>
        <dbReference type="SAM" id="SignalP"/>
    </source>
</evidence>
<dbReference type="AlphaFoldDB" id="A0A6J1X106"/>
<keyword evidence="4" id="KW-0472">Membrane</keyword>
<dbReference type="Pfam" id="PF13855">
    <property type="entry name" value="LRR_8"/>
    <property type="match status" value="1"/>
</dbReference>
<evidence type="ECO:0000256" key="1">
    <source>
        <dbReference type="ARBA" id="ARBA00022614"/>
    </source>
</evidence>
<protein>
    <submittedName>
        <fullName evidence="7">Leucine-rich repeat-containing protein let-4-like</fullName>
    </submittedName>
</protein>
<name>A0A6J1X106_GALME</name>
<feature type="signal peptide" evidence="5">
    <location>
        <begin position="1"/>
        <end position="22"/>
    </location>
</feature>
<dbReference type="SUPFAM" id="SSF52058">
    <property type="entry name" value="L domain-like"/>
    <property type="match status" value="1"/>
</dbReference>
<organism evidence="6 7">
    <name type="scientific">Galleria mellonella</name>
    <name type="common">Greater wax moth</name>
    <dbReference type="NCBI Taxonomy" id="7137"/>
    <lineage>
        <taxon>Eukaryota</taxon>
        <taxon>Metazoa</taxon>
        <taxon>Ecdysozoa</taxon>
        <taxon>Arthropoda</taxon>
        <taxon>Hexapoda</taxon>
        <taxon>Insecta</taxon>
        <taxon>Pterygota</taxon>
        <taxon>Neoptera</taxon>
        <taxon>Endopterygota</taxon>
        <taxon>Lepidoptera</taxon>
        <taxon>Glossata</taxon>
        <taxon>Ditrysia</taxon>
        <taxon>Pyraloidea</taxon>
        <taxon>Pyralidae</taxon>
        <taxon>Galleriinae</taxon>
        <taxon>Galleria</taxon>
    </lineage>
</organism>
<evidence type="ECO:0000313" key="6">
    <source>
        <dbReference type="Proteomes" id="UP001652740"/>
    </source>
</evidence>
<evidence type="ECO:0000256" key="3">
    <source>
        <dbReference type="SAM" id="MobiDB-lite"/>
    </source>
</evidence>
<dbReference type="Gene3D" id="3.80.10.10">
    <property type="entry name" value="Ribonuclease Inhibitor"/>
    <property type="match status" value="2"/>
</dbReference>
<dbReference type="InterPro" id="IPR001611">
    <property type="entry name" value="Leu-rich_rpt"/>
</dbReference>
<dbReference type="Proteomes" id="UP001652740">
    <property type="component" value="Unplaced"/>
</dbReference>
<dbReference type="KEGG" id="gmw:113518434"/>
<sequence length="354" mass="40717">MYRVKVDSLMLLLWASCTVTRGISDVEVLTPKLTRCSHERAYDMYGAYCGGLRLDKIPNLKSSIEILDFSENRLNELQADTFTNYPNIKFLYLTENQLYRIDKDAFAPLVYLQTLDLSNNVILELPETVFQLPSLRNLYLKNNPLLHLSISNLEIRKPIKAPLELLDISNCKLERLPNWGTIPNLVKYNISHNQLKTIEAQHFASMCALKKVDISKSIEEIKTCDLKPTISWFQIKAISFELDDYSKLNTEEFNDCPSMTGNDLEILNTTHHICRSMYLKFHNSITSRRTWLTVIGGLAGFLVCFMLLLYLMHRHNVAQTKEPSEKIKKVTPKNESDKHASIPILNETSDVSRL</sequence>
<feature type="region of interest" description="Disordered" evidence="3">
    <location>
        <begin position="323"/>
        <end position="354"/>
    </location>
</feature>
<dbReference type="PANTHER" id="PTHR45712">
    <property type="entry name" value="AGAP008170-PA"/>
    <property type="match status" value="1"/>
</dbReference>
<keyword evidence="4" id="KW-0812">Transmembrane</keyword>
<evidence type="ECO:0000256" key="2">
    <source>
        <dbReference type="ARBA" id="ARBA00022737"/>
    </source>
</evidence>